<reference evidence="2 3" key="1">
    <citation type="submission" date="2020-02" db="EMBL/GenBank/DDBJ databases">
        <title>Whole Genome Shotgun Sequence of Streptomyces sp. strain CWH03.</title>
        <authorList>
            <person name="Dohra H."/>
            <person name="Kodani S."/>
            <person name="Yamamura H."/>
        </authorList>
    </citation>
    <scope>NUCLEOTIDE SEQUENCE [LARGE SCALE GENOMIC DNA]</scope>
    <source>
        <strain evidence="2 3">CWH03</strain>
    </source>
</reference>
<evidence type="ECO:0000313" key="3">
    <source>
        <dbReference type="Proteomes" id="UP000484988"/>
    </source>
</evidence>
<gene>
    <name evidence="2" type="ORF">SCWH03_12720</name>
</gene>
<accession>A0A6A0AQW1</accession>
<feature type="compositionally biased region" description="Low complexity" evidence="1">
    <location>
        <begin position="1"/>
        <end position="21"/>
    </location>
</feature>
<keyword evidence="3" id="KW-1185">Reference proteome</keyword>
<evidence type="ECO:0000256" key="1">
    <source>
        <dbReference type="SAM" id="MobiDB-lite"/>
    </source>
</evidence>
<sequence>MRAKAATARATAAQAVAAPDAGRSDAARSDGAHPDGAERPVPVMTTPCRPIGSVSLCAGPLPCRPAALPARRPSCRTPVRPR</sequence>
<proteinExistence type="predicted"/>
<feature type="region of interest" description="Disordered" evidence="1">
    <location>
        <begin position="1"/>
        <end position="44"/>
    </location>
</feature>
<dbReference type="AlphaFoldDB" id="A0A6A0AQW1"/>
<feature type="compositionally biased region" description="Basic and acidic residues" evidence="1">
    <location>
        <begin position="22"/>
        <end position="38"/>
    </location>
</feature>
<organism evidence="2 3">
    <name type="scientific">Streptomyces pacificus</name>
    <dbReference type="NCBI Taxonomy" id="2705029"/>
    <lineage>
        <taxon>Bacteria</taxon>
        <taxon>Bacillati</taxon>
        <taxon>Actinomycetota</taxon>
        <taxon>Actinomycetes</taxon>
        <taxon>Kitasatosporales</taxon>
        <taxon>Streptomycetaceae</taxon>
        <taxon>Streptomyces</taxon>
    </lineage>
</organism>
<name>A0A6A0AQW1_9ACTN</name>
<dbReference type="EMBL" id="BLLG01000003">
    <property type="protein sequence ID" value="GFH35058.1"/>
    <property type="molecule type" value="Genomic_DNA"/>
</dbReference>
<evidence type="ECO:0000313" key="2">
    <source>
        <dbReference type="EMBL" id="GFH35058.1"/>
    </source>
</evidence>
<protein>
    <submittedName>
        <fullName evidence="2">Uncharacterized protein</fullName>
    </submittedName>
</protein>
<comment type="caution">
    <text evidence="2">The sequence shown here is derived from an EMBL/GenBank/DDBJ whole genome shotgun (WGS) entry which is preliminary data.</text>
</comment>
<dbReference type="Proteomes" id="UP000484988">
    <property type="component" value="Unassembled WGS sequence"/>
</dbReference>